<keyword evidence="8 15" id="KW-0411">Iron-sulfur</keyword>
<dbReference type="InterPro" id="IPR042096">
    <property type="entry name" value="Dihydro-acid_dehy_C"/>
</dbReference>
<dbReference type="EC" id="4.2.1.9" evidence="14 15"/>
<dbReference type="GO" id="GO:0009097">
    <property type="term" value="P:isoleucine biosynthetic process"/>
    <property type="evidence" value="ECO:0007669"/>
    <property type="project" value="UniProtKB-UniRule"/>
</dbReference>
<evidence type="ECO:0000256" key="9">
    <source>
        <dbReference type="ARBA" id="ARBA00023239"/>
    </source>
</evidence>
<comment type="similarity">
    <text evidence="2 15">Belongs to the IlvD/Edd family.</text>
</comment>
<dbReference type="InterPro" id="IPR000581">
    <property type="entry name" value="ILV_EDD_N"/>
</dbReference>
<feature type="binding site" evidence="15">
    <location>
        <position position="130"/>
    </location>
    <ligand>
        <name>Mg(2+)</name>
        <dbReference type="ChEBI" id="CHEBI:18420"/>
    </ligand>
</feature>
<keyword evidence="3 15" id="KW-0028">Amino-acid biosynthesis</keyword>
<dbReference type="FunFam" id="3.50.30.80:FF:000001">
    <property type="entry name" value="Dihydroxy-acid dehydratase"/>
    <property type="match status" value="1"/>
</dbReference>
<dbReference type="Proteomes" id="UP000199570">
    <property type="component" value="Unassembled WGS sequence"/>
</dbReference>
<keyword evidence="7 15" id="KW-0408">Iron</keyword>
<dbReference type="EMBL" id="FNKJ01000003">
    <property type="protein sequence ID" value="SDQ72101.1"/>
    <property type="molecule type" value="Genomic_DNA"/>
</dbReference>
<feature type="binding site" evidence="15">
    <location>
        <position position="88"/>
    </location>
    <ligand>
        <name>Mg(2+)</name>
        <dbReference type="ChEBI" id="CHEBI:18420"/>
    </ligand>
</feature>
<comment type="pathway">
    <text evidence="13 15">Amino-acid biosynthesis; L-isoleucine biosynthesis; L-isoleucine from 2-oxobutanoate: step 3/4.</text>
</comment>
<comment type="function">
    <text evidence="15">Functions in the biosynthesis of branched-chain amino acids. Catalyzes the dehydration of (2R,3R)-2,3-dihydroxy-3-methylpentanoate (2,3-dihydroxy-3-methylvalerate) into 2-oxo-3-methylpentanoate (2-oxo-3-methylvalerate) and of (2R)-2,3-dihydroxy-3-methylbutanoate (2,3-dihydroxyisovalerate) into 2-oxo-3-methylbutanoate (2-oxoisovalerate), the penultimate precursor to L-isoleucine and L-valine, respectively.</text>
</comment>
<keyword evidence="4 15" id="KW-0001">2Fe-2S</keyword>
<sequence length="562" mass="59336">MVMSDKDDLRKYSSQVIDGVEAAPARAMLRAVGFTDEDFKKPQIGIASTWAMVTPCNMHIDKLAIEAEKGANAAGAKGVIFNTITISDGIANGTEGMKYSLVSREVIADSIEVVVGCEGFDGLVTVGGCDKNMPGCLIGMARLNRPSIFVYGGTIRPGAGHTDIISVFEAVGQHARGDISEIQVKQIEEVAIPGPGSCGGMYTANTMASAIEALGMSLPGSSSQDAIGSDKASDSFRAGQQVMELLKLDLKPRDIMTRKAFENAIRVVIALAGSTNAVLHLLAMAHAVDVELTLDDFVELGKISPVVADLRPSGKYMMSELVAIGGIQPLMKRMLAAGMLHGDVLTVTGKTLAQNLENVPDYPAGQDVILPFDQPIKKDSHLVVLRGNLSPGGAVAKITGKEGLRFAGSARVYHGEEDALAGILNGDVQPGEVIVIRYEGPKGGPGMREMLSPTSAVMGKGLGKDVALITDGRFSGGSHGFVVGHITPEAYDGGPIALIENGDRITIDAETRQITVDVSDAELAERKRRWVRPESKYKRGVLAKYAKTVSSASEGAVTDKYL</sequence>
<comment type="catalytic activity">
    <reaction evidence="15">
        <text>(2R,3R)-2,3-dihydroxy-3-methylpentanoate = (S)-3-methyl-2-oxopentanoate + H2O</text>
        <dbReference type="Rhea" id="RHEA:27694"/>
        <dbReference type="ChEBI" id="CHEBI:15377"/>
        <dbReference type="ChEBI" id="CHEBI:35146"/>
        <dbReference type="ChEBI" id="CHEBI:49258"/>
        <dbReference type="EC" id="4.2.1.9"/>
    </reaction>
</comment>
<dbReference type="Gene3D" id="3.50.30.80">
    <property type="entry name" value="IlvD/EDD C-terminal domain-like"/>
    <property type="match status" value="1"/>
</dbReference>
<dbReference type="HAMAP" id="MF_00012">
    <property type="entry name" value="IlvD"/>
    <property type="match status" value="1"/>
</dbReference>
<dbReference type="GO" id="GO:0004160">
    <property type="term" value="F:dihydroxy-acid dehydratase activity"/>
    <property type="evidence" value="ECO:0007669"/>
    <property type="project" value="UniProtKB-UniRule"/>
</dbReference>
<feature type="binding site" evidence="15">
    <location>
        <position position="449"/>
    </location>
    <ligand>
        <name>Mg(2+)</name>
        <dbReference type="ChEBI" id="CHEBI:18420"/>
    </ligand>
</feature>
<evidence type="ECO:0000256" key="14">
    <source>
        <dbReference type="ARBA" id="ARBA00029490"/>
    </source>
</evidence>
<evidence type="ECO:0000256" key="13">
    <source>
        <dbReference type="ARBA" id="ARBA00029437"/>
    </source>
</evidence>
<dbReference type="AlphaFoldDB" id="A0A1H1D6E1"/>
<dbReference type="NCBIfam" id="TIGR00110">
    <property type="entry name" value="ilvD"/>
    <property type="match status" value="1"/>
</dbReference>
<dbReference type="GO" id="GO:0009099">
    <property type="term" value="P:L-valine biosynthetic process"/>
    <property type="evidence" value="ECO:0007669"/>
    <property type="project" value="UniProtKB-UniRule"/>
</dbReference>
<dbReference type="Pfam" id="PF24877">
    <property type="entry name" value="ILV_EDD_C"/>
    <property type="match status" value="1"/>
</dbReference>
<dbReference type="InterPro" id="IPR004404">
    <property type="entry name" value="DihydroxyA_deHydtase"/>
</dbReference>
<keyword evidence="9 15" id="KW-0456">Lyase</keyword>
<feature type="modified residue" description="N6-carboxylysine" evidence="15">
    <location>
        <position position="131"/>
    </location>
</feature>
<dbReference type="InterPro" id="IPR037237">
    <property type="entry name" value="IlvD/EDD_N"/>
</dbReference>
<keyword evidence="19" id="KW-1185">Reference proteome</keyword>
<gene>
    <name evidence="15" type="primary">ilvD</name>
    <name evidence="18" type="ORF">SAMN04490195_1575</name>
</gene>
<feature type="binding site" evidence="15">
    <location>
        <position position="56"/>
    </location>
    <ligand>
        <name>[2Fe-2S] cluster</name>
        <dbReference type="ChEBI" id="CHEBI:190135"/>
    </ligand>
</feature>
<comment type="cofactor">
    <cofactor evidence="1 15">
        <name>Mg(2+)</name>
        <dbReference type="ChEBI" id="CHEBI:18420"/>
    </cofactor>
</comment>
<evidence type="ECO:0000256" key="4">
    <source>
        <dbReference type="ARBA" id="ARBA00022714"/>
    </source>
</evidence>
<dbReference type="Pfam" id="PF00920">
    <property type="entry name" value="ILVD_EDD_N"/>
    <property type="match status" value="1"/>
</dbReference>
<evidence type="ECO:0000256" key="11">
    <source>
        <dbReference type="ARBA" id="ARBA00029304"/>
    </source>
</evidence>
<reference evidence="19" key="1">
    <citation type="submission" date="2016-10" db="EMBL/GenBank/DDBJ databases">
        <authorList>
            <person name="Varghese N."/>
            <person name="Submissions S."/>
        </authorList>
    </citation>
    <scope>NUCLEOTIDE SEQUENCE [LARGE SCALE GENOMIC DNA]</scope>
    <source>
        <strain evidence="19">BS3775</strain>
    </source>
</reference>
<evidence type="ECO:0000259" key="17">
    <source>
        <dbReference type="Pfam" id="PF24877"/>
    </source>
</evidence>
<evidence type="ECO:0000259" key="16">
    <source>
        <dbReference type="Pfam" id="PF00920"/>
    </source>
</evidence>
<comment type="cofactor">
    <cofactor evidence="15">
        <name>[2Fe-2S] cluster</name>
        <dbReference type="ChEBI" id="CHEBI:190135"/>
    </cofactor>
    <text evidence="15">Binds 1 [2Fe-2S] cluster per subunit. This cluster acts as a Lewis acid cofactor.</text>
</comment>
<dbReference type="InterPro" id="IPR056740">
    <property type="entry name" value="ILV_EDD_C"/>
</dbReference>
<evidence type="ECO:0000256" key="5">
    <source>
        <dbReference type="ARBA" id="ARBA00022723"/>
    </source>
</evidence>
<dbReference type="InterPro" id="IPR020558">
    <property type="entry name" value="DiOHA_6PGluconate_deHydtase_CS"/>
</dbReference>
<comment type="caution">
    <text evidence="15">Lacks conserved residue(s) required for the propagation of feature annotation.</text>
</comment>
<dbReference type="UniPathway" id="UPA00049">
    <property type="reaction ID" value="UER00061"/>
</dbReference>
<dbReference type="PROSITE" id="PS00887">
    <property type="entry name" value="ILVD_EDD_2"/>
    <property type="match status" value="1"/>
</dbReference>
<organism evidence="18 19">
    <name type="scientific">Pseudomonas moorei</name>
    <dbReference type="NCBI Taxonomy" id="395599"/>
    <lineage>
        <taxon>Bacteria</taxon>
        <taxon>Pseudomonadati</taxon>
        <taxon>Pseudomonadota</taxon>
        <taxon>Gammaproteobacteria</taxon>
        <taxon>Pseudomonadales</taxon>
        <taxon>Pseudomonadaceae</taxon>
        <taxon>Pseudomonas</taxon>
    </lineage>
</organism>
<dbReference type="SUPFAM" id="SSF52016">
    <property type="entry name" value="LeuD/IlvD-like"/>
    <property type="match status" value="1"/>
</dbReference>
<comment type="subunit">
    <text evidence="15">Homodimer.</text>
</comment>
<name>A0A1H1D6E1_9PSED</name>
<dbReference type="SUPFAM" id="SSF143975">
    <property type="entry name" value="IlvD/EDD N-terminal domain-like"/>
    <property type="match status" value="1"/>
</dbReference>
<dbReference type="PANTHER" id="PTHR21000">
    <property type="entry name" value="DIHYDROXY-ACID DEHYDRATASE DAD"/>
    <property type="match status" value="1"/>
</dbReference>
<keyword evidence="5 15" id="KW-0479">Metal-binding</keyword>
<dbReference type="PANTHER" id="PTHR21000:SF5">
    <property type="entry name" value="DIHYDROXY-ACID DEHYDRATASE, MITOCHONDRIAL"/>
    <property type="match status" value="1"/>
</dbReference>
<evidence type="ECO:0000256" key="7">
    <source>
        <dbReference type="ARBA" id="ARBA00023004"/>
    </source>
</evidence>
<dbReference type="InterPro" id="IPR050165">
    <property type="entry name" value="DHAD_IlvD/Edd"/>
</dbReference>
<dbReference type="GO" id="GO:0051537">
    <property type="term" value="F:2 iron, 2 sulfur cluster binding"/>
    <property type="evidence" value="ECO:0007669"/>
    <property type="project" value="UniProtKB-UniRule"/>
</dbReference>
<feature type="domain" description="Dihydroxy-acid/6-phosphogluconate dehydratase N-terminal" evidence="16">
    <location>
        <begin position="41"/>
        <end position="355"/>
    </location>
</feature>
<feature type="binding site" description="via carbamate group" evidence="15">
    <location>
        <position position="131"/>
    </location>
    <ligand>
        <name>Mg(2+)</name>
        <dbReference type="ChEBI" id="CHEBI:18420"/>
    </ligand>
</feature>
<feature type="domain" description="Dihydroxy-acid/6-phosphogluconate dehydratase C-terminal" evidence="17">
    <location>
        <begin position="367"/>
        <end position="556"/>
    </location>
</feature>
<evidence type="ECO:0000313" key="18">
    <source>
        <dbReference type="EMBL" id="SDQ72101.1"/>
    </source>
</evidence>
<proteinExistence type="inferred from homology"/>
<dbReference type="UniPathway" id="UPA00047">
    <property type="reaction ID" value="UER00057"/>
</dbReference>
<evidence type="ECO:0000256" key="8">
    <source>
        <dbReference type="ARBA" id="ARBA00023014"/>
    </source>
</evidence>
<evidence type="ECO:0000256" key="12">
    <source>
        <dbReference type="ARBA" id="ARBA00029436"/>
    </source>
</evidence>
<dbReference type="GO" id="GO:0000287">
    <property type="term" value="F:magnesium ion binding"/>
    <property type="evidence" value="ECO:0007669"/>
    <property type="project" value="UniProtKB-UniRule"/>
</dbReference>
<comment type="catalytic activity">
    <reaction evidence="11">
        <text>(2R)-2,3-dihydroxy-3-methylbutanoate = 3-methyl-2-oxobutanoate + H2O</text>
        <dbReference type="Rhea" id="RHEA:24809"/>
        <dbReference type="ChEBI" id="CHEBI:11851"/>
        <dbReference type="ChEBI" id="CHEBI:15377"/>
        <dbReference type="ChEBI" id="CHEBI:49072"/>
        <dbReference type="EC" id="4.2.1.9"/>
    </reaction>
    <physiologicalReaction direction="left-to-right" evidence="11">
        <dbReference type="Rhea" id="RHEA:24810"/>
    </physiologicalReaction>
</comment>
<protein>
    <recommendedName>
        <fullName evidence="14 15">Dihydroxy-acid dehydratase</fullName>
        <shortName evidence="15">DAD</shortName>
        <ecNumber evidence="14 15">4.2.1.9</ecNumber>
    </recommendedName>
</protein>
<comment type="pathway">
    <text evidence="12 15">Amino-acid biosynthesis; L-valine biosynthesis; L-valine from pyruvate: step 3/4.</text>
</comment>
<dbReference type="PROSITE" id="PS00886">
    <property type="entry name" value="ILVD_EDD_1"/>
    <property type="match status" value="1"/>
</dbReference>
<evidence type="ECO:0000256" key="1">
    <source>
        <dbReference type="ARBA" id="ARBA00001946"/>
    </source>
</evidence>
<evidence type="ECO:0000256" key="6">
    <source>
        <dbReference type="ARBA" id="ARBA00022842"/>
    </source>
</evidence>
<evidence type="ECO:0000256" key="2">
    <source>
        <dbReference type="ARBA" id="ARBA00006486"/>
    </source>
</evidence>
<accession>A0A1H1D6E1</accession>
<keyword evidence="6 15" id="KW-0460">Magnesium</keyword>
<keyword evidence="10 15" id="KW-0100">Branched-chain amino acid biosynthesis</keyword>
<dbReference type="NCBIfam" id="NF002068">
    <property type="entry name" value="PRK00911.1"/>
    <property type="match status" value="1"/>
</dbReference>
<evidence type="ECO:0000313" key="19">
    <source>
        <dbReference type="Proteomes" id="UP000199570"/>
    </source>
</evidence>
<evidence type="ECO:0000256" key="3">
    <source>
        <dbReference type="ARBA" id="ARBA00022605"/>
    </source>
</evidence>
<evidence type="ECO:0000256" key="15">
    <source>
        <dbReference type="HAMAP-Rule" id="MF_00012"/>
    </source>
</evidence>
<evidence type="ECO:0000256" key="10">
    <source>
        <dbReference type="ARBA" id="ARBA00023304"/>
    </source>
</evidence>
<feature type="active site" description="Proton acceptor" evidence="15">
    <location>
        <position position="475"/>
    </location>
</feature>